<keyword evidence="5" id="KW-1185">Reference proteome</keyword>
<comment type="similarity">
    <text evidence="1">Belongs to the transglycosylase Slt family.</text>
</comment>
<dbReference type="EMBL" id="CP089983">
    <property type="protein sequence ID" value="WXB03962.1"/>
    <property type="molecule type" value="Genomic_DNA"/>
</dbReference>
<dbReference type="InterPro" id="IPR011990">
    <property type="entry name" value="TPR-like_helical_dom_sf"/>
</dbReference>
<dbReference type="Gene3D" id="1.10.530.10">
    <property type="match status" value="1"/>
</dbReference>
<dbReference type="RefSeq" id="WP_394833596.1">
    <property type="nucleotide sequence ID" value="NZ_CP089929.1"/>
</dbReference>
<dbReference type="InterPro" id="IPR023346">
    <property type="entry name" value="Lysozyme-like_dom_sf"/>
</dbReference>
<name>A0ABZ2KZP1_9BACT</name>
<evidence type="ECO:0000259" key="3">
    <source>
        <dbReference type="Pfam" id="PF01464"/>
    </source>
</evidence>
<organism evidence="4 5">
    <name type="scientific">Pendulispora rubella</name>
    <dbReference type="NCBI Taxonomy" id="2741070"/>
    <lineage>
        <taxon>Bacteria</taxon>
        <taxon>Pseudomonadati</taxon>
        <taxon>Myxococcota</taxon>
        <taxon>Myxococcia</taxon>
        <taxon>Myxococcales</taxon>
        <taxon>Sorangiineae</taxon>
        <taxon>Pendulisporaceae</taxon>
        <taxon>Pendulispora</taxon>
    </lineage>
</organism>
<dbReference type="PROSITE" id="PS00922">
    <property type="entry name" value="TRANSGLYCOSYLASE"/>
    <property type="match status" value="1"/>
</dbReference>
<dbReference type="InterPro" id="IPR008258">
    <property type="entry name" value="Transglycosylase_SLT_dom_1"/>
</dbReference>
<feature type="region of interest" description="Disordered" evidence="2">
    <location>
        <begin position="25"/>
        <end position="59"/>
    </location>
</feature>
<dbReference type="PANTHER" id="PTHR37423:SF2">
    <property type="entry name" value="MEMBRANE-BOUND LYTIC MUREIN TRANSGLYCOSYLASE C"/>
    <property type="match status" value="1"/>
</dbReference>
<evidence type="ECO:0000256" key="2">
    <source>
        <dbReference type="SAM" id="MobiDB-lite"/>
    </source>
</evidence>
<dbReference type="SUPFAM" id="SSF53955">
    <property type="entry name" value="Lysozyme-like"/>
    <property type="match status" value="1"/>
</dbReference>
<dbReference type="InterPro" id="IPR000189">
    <property type="entry name" value="Transglyc_AS"/>
</dbReference>
<protein>
    <submittedName>
        <fullName evidence="4">Transglycosylase SLT domain-containing protein</fullName>
    </submittedName>
</protein>
<proteinExistence type="inferred from homology"/>
<gene>
    <name evidence="4" type="ORF">LVJ94_44525</name>
</gene>
<dbReference type="CDD" id="cd13401">
    <property type="entry name" value="Slt70-like"/>
    <property type="match status" value="1"/>
</dbReference>
<feature type="domain" description="Transglycosylase SLT" evidence="3">
    <location>
        <begin position="589"/>
        <end position="695"/>
    </location>
</feature>
<evidence type="ECO:0000313" key="4">
    <source>
        <dbReference type="EMBL" id="WXB03962.1"/>
    </source>
</evidence>
<dbReference type="Gene3D" id="1.25.40.10">
    <property type="entry name" value="Tetratricopeptide repeat domain"/>
    <property type="match status" value="1"/>
</dbReference>
<evidence type="ECO:0000313" key="5">
    <source>
        <dbReference type="Proteomes" id="UP001374803"/>
    </source>
</evidence>
<dbReference type="Pfam" id="PF01464">
    <property type="entry name" value="SLT"/>
    <property type="match status" value="1"/>
</dbReference>
<dbReference type="Pfam" id="PF13174">
    <property type="entry name" value="TPR_6"/>
    <property type="match status" value="1"/>
</dbReference>
<accession>A0ABZ2KZP1</accession>
<evidence type="ECO:0000256" key="1">
    <source>
        <dbReference type="ARBA" id="ARBA00007734"/>
    </source>
</evidence>
<dbReference type="InterPro" id="IPR019734">
    <property type="entry name" value="TPR_rpt"/>
</dbReference>
<sequence>MSTRSAVVMLATLAALVPSCARRDTAKEGPSAATPGDASALTVAPRTSDGGTSPPREVPHWAESVRMQAWDDAARELDALPDAEKQDPSIRYVRARVALARGGEAEVNKAVALLDDLKIALPLLADDIERRRAEAKLSVGPFRDAADYYSGRGTSAALLKASEAYEKAQMPVPSRAACDRVIALDKHTRAQEAEARARRIRLGVRTPTEDVSDARWIVVEAPDLTWAKDAEATLAKSDAGHPLTAEELLKRAKVLGDANMVDEALESLKKMATAPGKAVPNIDRLRAKADILMRARTHALEASKAFDECVALGGPKVADDAFHAARALSRADHDDDAIERYAQVARRYPKTPWAEKAAFYGARLHLLHARWGQAAAAFDEYAKNFPKGDEKREALRGRAIARLMNKDYKLARKHFEELAGDENDAIAAARATNLAALAALNDGDRTQAVLRWTDVARSRPLSWPALVARARLAEVKAPLPPAIDPPDPKNAWQPLSISIPPPVDMLFRVGLDADAEAALRERESLLTAAATGRGVEALCEAYGYLGRAKRRYQVAQQIPGSTLAQAPSPATEWAWECAFPRPYDGFVRAEETGHHLPSGLLHAVMRVESSFDPDVTSPARAVGLLQLLPETALTVAKSLGQPNADVLLTNPSQNIKLGARYLKELIDRFHGQIPLALAGYNGGPDAVARWMGRLKDAPLDVFVEQIPYTETRAYVVRVMGNFARYAFLQGGESQVPTVTLTYDKD</sequence>
<dbReference type="Proteomes" id="UP001374803">
    <property type="component" value="Chromosome"/>
</dbReference>
<dbReference type="PANTHER" id="PTHR37423">
    <property type="entry name" value="SOLUBLE LYTIC MUREIN TRANSGLYCOSYLASE-RELATED"/>
    <property type="match status" value="1"/>
</dbReference>
<dbReference type="SUPFAM" id="SSF48452">
    <property type="entry name" value="TPR-like"/>
    <property type="match status" value="1"/>
</dbReference>
<reference evidence="4" key="1">
    <citation type="submission" date="2021-12" db="EMBL/GenBank/DDBJ databases">
        <title>Discovery of the Pendulisporaceae a myxobacterial family with distinct sporulation behavior and unique specialized metabolism.</title>
        <authorList>
            <person name="Garcia R."/>
            <person name="Popoff A."/>
            <person name="Bader C.D."/>
            <person name="Loehr J."/>
            <person name="Walesch S."/>
            <person name="Walt C."/>
            <person name="Boldt J."/>
            <person name="Bunk B."/>
            <person name="Haeckl F.J.F.P.J."/>
            <person name="Gunesch A.P."/>
            <person name="Birkelbach J."/>
            <person name="Nuebel U."/>
            <person name="Pietschmann T."/>
            <person name="Bach T."/>
            <person name="Mueller R."/>
        </authorList>
    </citation>
    <scope>NUCLEOTIDE SEQUENCE</scope>
    <source>
        <strain evidence="4">MSr11367</strain>
    </source>
</reference>